<accession>A0A0Q3VIF5</accession>
<name>A0A0Q3VIF5_9BACI</name>
<dbReference type="STRING" id="1637975.AN957_19140"/>
<dbReference type="Proteomes" id="UP000050996">
    <property type="component" value="Unassembled WGS sequence"/>
</dbReference>
<evidence type="ECO:0000313" key="3">
    <source>
        <dbReference type="Proteomes" id="UP000050996"/>
    </source>
</evidence>
<evidence type="ECO:0000313" key="2">
    <source>
        <dbReference type="EMBL" id="KQL20490.1"/>
    </source>
</evidence>
<organism evidence="2 3">
    <name type="scientific">Cytobacillus solani</name>
    <dbReference type="NCBI Taxonomy" id="1637975"/>
    <lineage>
        <taxon>Bacteria</taxon>
        <taxon>Bacillati</taxon>
        <taxon>Bacillota</taxon>
        <taxon>Bacilli</taxon>
        <taxon>Bacillales</taxon>
        <taxon>Bacillaceae</taxon>
        <taxon>Cytobacillus</taxon>
    </lineage>
</organism>
<keyword evidence="3" id="KW-1185">Reference proteome</keyword>
<protein>
    <submittedName>
        <fullName evidence="2">Uncharacterized protein</fullName>
    </submittedName>
</protein>
<keyword evidence="1" id="KW-0175">Coiled coil</keyword>
<dbReference type="EMBL" id="LJIX01000006">
    <property type="protein sequence ID" value="KQL20490.1"/>
    <property type="molecule type" value="Genomic_DNA"/>
</dbReference>
<reference evidence="2 3" key="1">
    <citation type="submission" date="2015-09" db="EMBL/GenBank/DDBJ databases">
        <title>Genome sequencing project for genomic taxonomy and phylogenomics of Bacillus-like bacteria.</title>
        <authorList>
            <person name="Liu B."/>
            <person name="Wang J."/>
            <person name="Zhu Y."/>
            <person name="Liu G."/>
            <person name="Chen Q."/>
            <person name="Chen Z."/>
            <person name="Lan J."/>
            <person name="Che J."/>
            <person name="Ge C."/>
            <person name="Shi H."/>
            <person name="Pan Z."/>
            <person name="Liu X."/>
        </authorList>
    </citation>
    <scope>NUCLEOTIDE SEQUENCE [LARGE SCALE GENOMIC DNA]</scope>
    <source>
        <strain evidence="2 3">FJAT-18043</strain>
    </source>
</reference>
<dbReference type="RefSeq" id="WP_056685671.1">
    <property type="nucleotide sequence ID" value="NZ_LJIX01000006.1"/>
</dbReference>
<feature type="coiled-coil region" evidence="1">
    <location>
        <begin position="26"/>
        <end position="95"/>
    </location>
</feature>
<dbReference type="PATRIC" id="fig|1637975.4.peg.3788"/>
<proteinExistence type="predicted"/>
<dbReference type="AlphaFoldDB" id="A0A0Q3VIF5"/>
<sequence length="95" mass="11031">MSGKASLKDRVAWVFDGLIKDGVWFADEMKQELLDVINRYEEQEKKIEELSRLGLQTAISSLKSREGHLESLNEQKELVVLLMKAKEEIERLKKI</sequence>
<comment type="caution">
    <text evidence="2">The sequence shown here is derived from an EMBL/GenBank/DDBJ whole genome shotgun (WGS) entry which is preliminary data.</text>
</comment>
<gene>
    <name evidence="2" type="ORF">AN957_19140</name>
</gene>
<evidence type="ECO:0000256" key="1">
    <source>
        <dbReference type="SAM" id="Coils"/>
    </source>
</evidence>